<name>A0A317EDP8_9PROT</name>
<feature type="transmembrane region" description="Helical" evidence="1">
    <location>
        <begin position="191"/>
        <end position="209"/>
    </location>
</feature>
<dbReference type="Pfam" id="PF00892">
    <property type="entry name" value="EamA"/>
    <property type="match status" value="2"/>
</dbReference>
<sequence>MTAPALPRPAPVWALPALALGAAFIGCSPIFVRLSELGPTATAFWRLALALPLYYAWMKVADRNRPAAPPRLPAGSRRRLLLAGLLFTGDLFSWHWSIHMTTVANSTLLANFAPVFVVFGAWLLFGDRPRPVFLAGLALTVAGAACLIGDSFSIGAQNAVGDGLALVTAFFFGTYLLTVKDLRERIDAPRLMLWSSLVTALALLPLALLSGESIWPTSLDGFLVLLGLAWISQALGQGLIAEAFGHLPAGFSSLVILVEPLSAAILGWLLLNEALGPWQALGGALILFGILVARRGA</sequence>
<feature type="transmembrane region" description="Helical" evidence="1">
    <location>
        <begin position="247"/>
        <end position="270"/>
    </location>
</feature>
<keyword evidence="1" id="KW-1133">Transmembrane helix</keyword>
<dbReference type="SUPFAM" id="SSF103481">
    <property type="entry name" value="Multidrug resistance efflux transporter EmrE"/>
    <property type="match status" value="2"/>
</dbReference>
<organism evidence="3 4">
    <name type="scientific">Zavarzinia aquatilis</name>
    <dbReference type="NCBI Taxonomy" id="2211142"/>
    <lineage>
        <taxon>Bacteria</taxon>
        <taxon>Pseudomonadati</taxon>
        <taxon>Pseudomonadota</taxon>
        <taxon>Alphaproteobacteria</taxon>
        <taxon>Rhodospirillales</taxon>
        <taxon>Zavarziniaceae</taxon>
        <taxon>Zavarzinia</taxon>
    </lineage>
</organism>
<keyword evidence="4" id="KW-1185">Reference proteome</keyword>
<feature type="transmembrane region" description="Helical" evidence="1">
    <location>
        <begin position="276"/>
        <end position="293"/>
    </location>
</feature>
<gene>
    <name evidence="3" type="ORF">DKG74_04590</name>
</gene>
<evidence type="ECO:0000313" key="3">
    <source>
        <dbReference type="EMBL" id="PWR25049.1"/>
    </source>
</evidence>
<feature type="transmembrane region" description="Helical" evidence="1">
    <location>
        <begin position="12"/>
        <end position="31"/>
    </location>
</feature>
<feature type="transmembrane region" description="Helical" evidence="1">
    <location>
        <begin position="80"/>
        <end position="97"/>
    </location>
</feature>
<proteinExistence type="predicted"/>
<dbReference type="PANTHER" id="PTHR22911">
    <property type="entry name" value="ACYL-MALONYL CONDENSING ENZYME-RELATED"/>
    <property type="match status" value="1"/>
</dbReference>
<dbReference type="AlphaFoldDB" id="A0A317EDP8"/>
<dbReference type="Proteomes" id="UP000245461">
    <property type="component" value="Unassembled WGS sequence"/>
</dbReference>
<keyword evidence="1" id="KW-0812">Transmembrane</keyword>
<dbReference type="GO" id="GO:0016020">
    <property type="term" value="C:membrane"/>
    <property type="evidence" value="ECO:0007669"/>
    <property type="project" value="InterPro"/>
</dbReference>
<evidence type="ECO:0000259" key="2">
    <source>
        <dbReference type="Pfam" id="PF00892"/>
    </source>
</evidence>
<keyword evidence="1" id="KW-0472">Membrane</keyword>
<protein>
    <submittedName>
        <fullName evidence="3">EamA family transporter</fullName>
    </submittedName>
</protein>
<dbReference type="EMBL" id="QGLE01000002">
    <property type="protein sequence ID" value="PWR25049.1"/>
    <property type="molecule type" value="Genomic_DNA"/>
</dbReference>
<evidence type="ECO:0000256" key="1">
    <source>
        <dbReference type="SAM" id="Phobius"/>
    </source>
</evidence>
<feature type="transmembrane region" description="Helical" evidence="1">
    <location>
        <begin position="103"/>
        <end position="125"/>
    </location>
</feature>
<comment type="caution">
    <text evidence="3">The sequence shown here is derived from an EMBL/GenBank/DDBJ whole genome shotgun (WGS) entry which is preliminary data.</text>
</comment>
<feature type="transmembrane region" description="Helical" evidence="1">
    <location>
        <begin position="221"/>
        <end position="240"/>
    </location>
</feature>
<feature type="transmembrane region" description="Helical" evidence="1">
    <location>
        <begin position="132"/>
        <end position="154"/>
    </location>
</feature>
<dbReference type="InterPro" id="IPR000620">
    <property type="entry name" value="EamA_dom"/>
</dbReference>
<dbReference type="InterPro" id="IPR037185">
    <property type="entry name" value="EmrE-like"/>
</dbReference>
<dbReference type="OrthoDB" id="8770617at2"/>
<feature type="domain" description="EamA" evidence="2">
    <location>
        <begin position="16"/>
        <end position="147"/>
    </location>
</feature>
<feature type="transmembrane region" description="Helical" evidence="1">
    <location>
        <begin position="160"/>
        <end position="179"/>
    </location>
</feature>
<dbReference type="RefSeq" id="WP_109903105.1">
    <property type="nucleotide sequence ID" value="NZ_QGLE01000002.1"/>
</dbReference>
<evidence type="ECO:0000313" key="4">
    <source>
        <dbReference type="Proteomes" id="UP000245461"/>
    </source>
</evidence>
<feature type="domain" description="EamA" evidence="2">
    <location>
        <begin position="161"/>
        <end position="293"/>
    </location>
</feature>
<accession>A0A317EDP8</accession>
<reference evidence="3 4" key="1">
    <citation type="submission" date="2018-05" db="EMBL/GenBank/DDBJ databases">
        <title>Zavarzinia sp. HR-AS.</title>
        <authorList>
            <person name="Lee Y."/>
            <person name="Jeon C.O."/>
        </authorList>
    </citation>
    <scope>NUCLEOTIDE SEQUENCE [LARGE SCALE GENOMIC DNA]</scope>
    <source>
        <strain evidence="3 4">HR-AS</strain>
    </source>
</reference>